<dbReference type="Pfam" id="PF13091">
    <property type="entry name" value="PLDc_2"/>
    <property type="match status" value="1"/>
</dbReference>
<dbReference type="KEGG" id="dpx:DAPPUDRAFT_56427"/>
<protein>
    <recommendedName>
        <fullName evidence="3">phospholipase D</fullName>
        <ecNumber evidence="3">3.1.4.4</ecNumber>
    </recommendedName>
</protein>
<dbReference type="SUPFAM" id="SSF50729">
    <property type="entry name" value="PH domain-like"/>
    <property type="match status" value="1"/>
</dbReference>
<dbReference type="PROSITE" id="PS50035">
    <property type="entry name" value="PLD"/>
    <property type="match status" value="2"/>
</dbReference>
<dbReference type="FunCoup" id="E9GZK6">
    <property type="interactions" value="1085"/>
</dbReference>
<dbReference type="InterPro" id="IPR016555">
    <property type="entry name" value="PLipase_D_euk"/>
</dbReference>
<dbReference type="Gene3D" id="3.30.870.10">
    <property type="entry name" value="Endonuclease Chain A"/>
    <property type="match status" value="3"/>
</dbReference>
<dbReference type="InterPro" id="IPR001849">
    <property type="entry name" value="PH_domain"/>
</dbReference>
<evidence type="ECO:0000256" key="4">
    <source>
        <dbReference type="ARBA" id="ARBA00022737"/>
    </source>
</evidence>
<keyword evidence="8" id="KW-0449">Lipoprotein</keyword>
<dbReference type="InParanoid" id="E9GZK6"/>
<evidence type="ECO:0000256" key="5">
    <source>
        <dbReference type="ARBA" id="ARBA00022801"/>
    </source>
</evidence>
<dbReference type="PROSITE" id="PS50195">
    <property type="entry name" value="PX"/>
    <property type="match status" value="1"/>
</dbReference>
<dbReference type="GO" id="GO:0006654">
    <property type="term" value="P:phosphatidic acid biosynthetic process"/>
    <property type="evidence" value="ECO:0007669"/>
    <property type="project" value="InterPro"/>
</dbReference>
<keyword evidence="6" id="KW-0442">Lipid degradation</keyword>
<dbReference type="Gene3D" id="2.30.29.30">
    <property type="entry name" value="Pleckstrin-homology domain (PH domain)/Phosphotyrosine-binding domain (PTB)"/>
    <property type="match status" value="1"/>
</dbReference>
<comment type="subcellular location">
    <subcellularLocation>
        <location evidence="9">Endomembrane system</location>
        <topology evidence="9">Lipid-anchor</topology>
    </subcellularLocation>
</comment>
<dbReference type="GO" id="GO:0005886">
    <property type="term" value="C:plasma membrane"/>
    <property type="evidence" value="ECO:0000318"/>
    <property type="project" value="GO_Central"/>
</dbReference>
<dbReference type="InterPro" id="IPR036871">
    <property type="entry name" value="PX_dom_sf"/>
</dbReference>
<dbReference type="SUPFAM" id="SSF64268">
    <property type="entry name" value="PX domain"/>
    <property type="match status" value="1"/>
</dbReference>
<dbReference type="GO" id="GO:0009395">
    <property type="term" value="P:phospholipid catabolic process"/>
    <property type="evidence" value="ECO:0000318"/>
    <property type="project" value="GO_Central"/>
</dbReference>
<dbReference type="CDD" id="cd09141">
    <property type="entry name" value="PLDc_vPLD1_2_yPLD_like_2"/>
    <property type="match status" value="1"/>
</dbReference>
<dbReference type="Pfam" id="PF00614">
    <property type="entry name" value="PLDc"/>
    <property type="match status" value="1"/>
</dbReference>
<dbReference type="Pfam" id="PF00787">
    <property type="entry name" value="PX"/>
    <property type="match status" value="1"/>
</dbReference>
<evidence type="ECO:0000256" key="6">
    <source>
        <dbReference type="ARBA" id="ARBA00022963"/>
    </source>
</evidence>
<dbReference type="EC" id="3.1.4.4" evidence="3"/>
<evidence type="ECO:0000256" key="1">
    <source>
        <dbReference type="ARBA" id="ARBA00000798"/>
    </source>
</evidence>
<dbReference type="OrthoDB" id="14911at2759"/>
<dbReference type="PIRSF" id="PIRSF009376">
    <property type="entry name" value="Phospholipase_D_euk"/>
    <property type="match status" value="1"/>
</dbReference>
<feature type="domain" description="PLD phosphodiesterase" evidence="11">
    <location>
        <begin position="735"/>
        <end position="762"/>
    </location>
</feature>
<dbReference type="GO" id="GO:0012505">
    <property type="term" value="C:endomembrane system"/>
    <property type="evidence" value="ECO:0007669"/>
    <property type="project" value="UniProtKB-SubCell"/>
</dbReference>
<dbReference type="CDD" id="cd01254">
    <property type="entry name" value="PH_PLD"/>
    <property type="match status" value="1"/>
</dbReference>
<dbReference type="PANTHER" id="PTHR18896:SF76">
    <property type="entry name" value="PHOSPHOLIPASE"/>
    <property type="match status" value="1"/>
</dbReference>
<dbReference type="SMART" id="SM00155">
    <property type="entry name" value="PLDc"/>
    <property type="match status" value="2"/>
</dbReference>
<evidence type="ECO:0000259" key="11">
    <source>
        <dbReference type="PROSITE" id="PS50035"/>
    </source>
</evidence>
<evidence type="ECO:0000256" key="9">
    <source>
        <dbReference type="ARBA" id="ARBA00037868"/>
    </source>
</evidence>
<feature type="non-terminal residue" evidence="13">
    <location>
        <position position="1"/>
    </location>
</feature>
<dbReference type="GO" id="GO:0031410">
    <property type="term" value="C:cytoplasmic vesicle"/>
    <property type="evidence" value="ECO:0000318"/>
    <property type="project" value="GO_Central"/>
</dbReference>
<dbReference type="InterPro" id="IPR025202">
    <property type="entry name" value="PLD-like_dom"/>
</dbReference>
<keyword evidence="14" id="KW-1185">Reference proteome</keyword>
<dbReference type="PhylomeDB" id="E9GZK6"/>
<evidence type="ECO:0000256" key="2">
    <source>
        <dbReference type="ARBA" id="ARBA00008664"/>
    </source>
</evidence>
<evidence type="ECO:0000256" key="8">
    <source>
        <dbReference type="ARBA" id="ARBA00023288"/>
    </source>
</evidence>
<dbReference type="HOGENOM" id="CLU_000690_2_0_1"/>
<gene>
    <name evidence="13" type="ORF">DAPPUDRAFT_56427</name>
</gene>
<dbReference type="eggNOG" id="KOG1329">
    <property type="taxonomic scope" value="Eukaryota"/>
</dbReference>
<dbReference type="PROSITE" id="PS50003">
    <property type="entry name" value="PH_DOMAIN"/>
    <property type="match status" value="1"/>
</dbReference>
<evidence type="ECO:0000313" key="13">
    <source>
        <dbReference type="EMBL" id="EFX75012.1"/>
    </source>
</evidence>
<dbReference type="CDD" id="cd09138">
    <property type="entry name" value="PLDc_vPLD1_2_yPLD_like_1"/>
    <property type="match status" value="1"/>
</dbReference>
<dbReference type="FunFam" id="3.30.870.10:FF:000011">
    <property type="entry name" value="Phospholipase"/>
    <property type="match status" value="1"/>
</dbReference>
<keyword evidence="4" id="KW-0677">Repeat</keyword>
<accession>E9GZK6</accession>
<dbReference type="FunFam" id="3.30.870.10:FF:000036">
    <property type="entry name" value="Phospholipase"/>
    <property type="match status" value="1"/>
</dbReference>
<sequence length="921" mass="106012">YLIEVEYQHSKWILRRRYKHFQHLYNQLQLLRTSLNIPFPSKTHREQRASFKAELHKRKTKQNIPEALVSLDQMELRILQLENYLNAVLENVVYRNHFETMRFLEISQFSFVDQLGVKRKEGLVKKHNGDNSSVKFGFSGFWKRRWIFVKDSFFGYFRPATNEIRCVLLMDQEFQVRTGYSETGLKYGMIVSNSCRKLVIKGLTKRETNEWIDCIQQVMNTTGSDFVQLKGENRFRSFVPARENAVCGWFVDGADFMSTVADFIENAKEEIMISDWWLSPEIYMKRPIVDGNKWRLDTILRRKAEEGVRVFVLLYKEVEMALGINSFYSKKILSQLHPNIRVLRHPDHISGTGTLLWAHHEKLVIIDQITAFVGGIDLCFGRWDDEKHRLTDLGSASWSNPSIGVLNITSSHTKGQQKPGAVFHLAKTANQVTLGTKTQALPRNQENIKLYIFMVITHWNTNIFFNEESASNLNDANETHKECEGSSKLWVGKDYTNFIVKESDHLDEPLTDSVDRTTTPRMPWHDIGCVVSGKSARDVARHFIQRWNATKVEKAKENIDFPFLVPKSYSICDPCLKTNNLTTFASCQVLRSSSTWSVGSRITEDSIHSAYIHAIENSEHFIYIENQFFITLAIDSGVSNRVGAALYDRIVLAAERKSRFRVIVVLPLLPGFEGQIGTKSGIAMHAIMHWNYASISRGKHSLLERLRLTKIDPMEYVSFYGLRTHSQLNQQLVTELIYVHSKLMIVDDKLVICGSANINDRSLLGKRDSEIATIIEDSSFVESFMDGKPYLAGKFALSLRKRLFREHLGLLHMESGSEQDVRDPITDSFYKDTWIRIAALNTKIYEEVFRCIPCDEVTSFERLREFQSVLPLSLTDPVVAEQKLKKIQGHLVLLPLNFMNQEDLTPASGTPEALMPMSLWT</sequence>
<feature type="domain" description="PX" evidence="12">
    <location>
        <begin position="1"/>
        <end position="110"/>
    </location>
</feature>
<dbReference type="SUPFAM" id="SSF56024">
    <property type="entry name" value="Phospholipase D/nuclease"/>
    <property type="match status" value="2"/>
</dbReference>
<dbReference type="InterPro" id="IPR001736">
    <property type="entry name" value="PLipase_D/transphosphatidylase"/>
</dbReference>
<dbReference type="GO" id="GO:0004630">
    <property type="term" value="F:phospholipase D activity"/>
    <property type="evidence" value="ECO:0000318"/>
    <property type="project" value="GO_Central"/>
</dbReference>
<dbReference type="InterPro" id="IPR015679">
    <property type="entry name" value="PLipase_D_fam"/>
</dbReference>
<keyword evidence="5" id="KW-0378">Hydrolase</keyword>
<dbReference type="PANTHER" id="PTHR18896">
    <property type="entry name" value="PHOSPHOLIPASE D"/>
    <property type="match status" value="1"/>
</dbReference>
<dbReference type="GO" id="GO:0035556">
    <property type="term" value="P:intracellular signal transduction"/>
    <property type="evidence" value="ECO:0007669"/>
    <property type="project" value="InterPro"/>
</dbReference>
<reference evidence="13 14" key="1">
    <citation type="journal article" date="2011" name="Science">
        <title>The ecoresponsive genome of Daphnia pulex.</title>
        <authorList>
            <person name="Colbourne J.K."/>
            <person name="Pfrender M.E."/>
            <person name="Gilbert D."/>
            <person name="Thomas W.K."/>
            <person name="Tucker A."/>
            <person name="Oakley T.H."/>
            <person name="Tokishita S."/>
            <person name="Aerts A."/>
            <person name="Arnold G.J."/>
            <person name="Basu M.K."/>
            <person name="Bauer D.J."/>
            <person name="Caceres C.E."/>
            <person name="Carmel L."/>
            <person name="Casola C."/>
            <person name="Choi J.H."/>
            <person name="Detter J.C."/>
            <person name="Dong Q."/>
            <person name="Dusheyko S."/>
            <person name="Eads B.D."/>
            <person name="Frohlich T."/>
            <person name="Geiler-Samerotte K.A."/>
            <person name="Gerlach D."/>
            <person name="Hatcher P."/>
            <person name="Jogdeo S."/>
            <person name="Krijgsveld J."/>
            <person name="Kriventseva E.V."/>
            <person name="Kultz D."/>
            <person name="Laforsch C."/>
            <person name="Lindquist E."/>
            <person name="Lopez J."/>
            <person name="Manak J.R."/>
            <person name="Muller J."/>
            <person name="Pangilinan J."/>
            <person name="Patwardhan R.P."/>
            <person name="Pitluck S."/>
            <person name="Pritham E.J."/>
            <person name="Rechtsteiner A."/>
            <person name="Rho M."/>
            <person name="Rogozin I.B."/>
            <person name="Sakarya O."/>
            <person name="Salamov A."/>
            <person name="Schaack S."/>
            <person name="Shapiro H."/>
            <person name="Shiga Y."/>
            <person name="Skalitzky C."/>
            <person name="Smith Z."/>
            <person name="Souvorov A."/>
            <person name="Sung W."/>
            <person name="Tang Z."/>
            <person name="Tsuchiya D."/>
            <person name="Tu H."/>
            <person name="Vos H."/>
            <person name="Wang M."/>
            <person name="Wolf Y.I."/>
            <person name="Yamagata H."/>
            <person name="Yamada T."/>
            <person name="Ye Y."/>
            <person name="Shaw J.R."/>
            <person name="Andrews J."/>
            <person name="Crease T.J."/>
            <person name="Tang H."/>
            <person name="Lucas S.M."/>
            <person name="Robertson H.M."/>
            <person name="Bork P."/>
            <person name="Koonin E.V."/>
            <person name="Zdobnov E.M."/>
            <person name="Grigoriev I.V."/>
            <person name="Lynch M."/>
            <person name="Boore J.L."/>
        </authorList>
    </citation>
    <scope>NUCLEOTIDE SEQUENCE [LARGE SCALE GENOMIC DNA]</scope>
</reference>
<feature type="domain" description="PH" evidence="10">
    <location>
        <begin position="117"/>
        <end position="220"/>
    </location>
</feature>
<feature type="domain" description="PLD phosphodiesterase" evidence="11">
    <location>
        <begin position="355"/>
        <end position="382"/>
    </location>
</feature>
<comment type="catalytic activity">
    <reaction evidence="1">
        <text>a 1,2-diacyl-sn-glycero-3-phosphocholine + H2O = a 1,2-diacyl-sn-glycero-3-phosphate + choline + H(+)</text>
        <dbReference type="Rhea" id="RHEA:14445"/>
        <dbReference type="ChEBI" id="CHEBI:15354"/>
        <dbReference type="ChEBI" id="CHEBI:15377"/>
        <dbReference type="ChEBI" id="CHEBI:15378"/>
        <dbReference type="ChEBI" id="CHEBI:57643"/>
        <dbReference type="ChEBI" id="CHEBI:58608"/>
        <dbReference type="EC" id="3.1.4.4"/>
    </reaction>
</comment>
<evidence type="ECO:0000259" key="12">
    <source>
        <dbReference type="PROSITE" id="PS50195"/>
    </source>
</evidence>
<comment type="similarity">
    <text evidence="2">Belongs to the phospholipase D family.</text>
</comment>
<keyword evidence="7" id="KW-0443">Lipid metabolism</keyword>
<evidence type="ECO:0000256" key="3">
    <source>
        <dbReference type="ARBA" id="ARBA00012027"/>
    </source>
</evidence>
<evidence type="ECO:0000256" key="7">
    <source>
        <dbReference type="ARBA" id="ARBA00023098"/>
    </source>
</evidence>
<dbReference type="EMBL" id="GL732578">
    <property type="protein sequence ID" value="EFX75012.1"/>
    <property type="molecule type" value="Genomic_DNA"/>
</dbReference>
<dbReference type="InterPro" id="IPR001683">
    <property type="entry name" value="PX_dom"/>
</dbReference>
<dbReference type="GO" id="GO:0060627">
    <property type="term" value="P:regulation of vesicle-mediated transport"/>
    <property type="evidence" value="ECO:0000318"/>
    <property type="project" value="GO_Central"/>
</dbReference>
<name>E9GZK6_DAPPU</name>
<dbReference type="GO" id="GO:0035091">
    <property type="term" value="F:phosphatidylinositol binding"/>
    <property type="evidence" value="ECO:0007669"/>
    <property type="project" value="InterPro"/>
</dbReference>
<proteinExistence type="inferred from homology"/>
<evidence type="ECO:0000259" key="10">
    <source>
        <dbReference type="PROSITE" id="PS50003"/>
    </source>
</evidence>
<dbReference type="Gene3D" id="3.30.1520.10">
    <property type="entry name" value="Phox-like domain"/>
    <property type="match status" value="1"/>
</dbReference>
<dbReference type="SMART" id="SM00233">
    <property type="entry name" value="PH"/>
    <property type="match status" value="1"/>
</dbReference>
<dbReference type="AlphaFoldDB" id="E9GZK6"/>
<organism evidence="13 14">
    <name type="scientific">Daphnia pulex</name>
    <name type="common">Water flea</name>
    <dbReference type="NCBI Taxonomy" id="6669"/>
    <lineage>
        <taxon>Eukaryota</taxon>
        <taxon>Metazoa</taxon>
        <taxon>Ecdysozoa</taxon>
        <taxon>Arthropoda</taxon>
        <taxon>Crustacea</taxon>
        <taxon>Branchiopoda</taxon>
        <taxon>Diplostraca</taxon>
        <taxon>Cladocera</taxon>
        <taxon>Anomopoda</taxon>
        <taxon>Daphniidae</taxon>
        <taxon>Daphnia</taxon>
    </lineage>
</organism>
<evidence type="ECO:0000313" key="14">
    <source>
        <dbReference type="Proteomes" id="UP000000305"/>
    </source>
</evidence>
<dbReference type="InterPro" id="IPR011993">
    <property type="entry name" value="PH-like_dom_sf"/>
</dbReference>
<dbReference type="STRING" id="6669.E9GZK6"/>
<dbReference type="Proteomes" id="UP000000305">
    <property type="component" value="Unassembled WGS sequence"/>
</dbReference>
<dbReference type="OMA" id="EWRLDQI"/>